<reference evidence="2 3" key="1">
    <citation type="submission" date="2019-06" db="EMBL/GenBank/DDBJ databases">
        <title>Saccharibacillus brassicae sp. nov., an endophytic bacterium isolated from Chinese cabbage seeds (Brassica pekinensis).</title>
        <authorList>
            <person name="Jiang L."/>
            <person name="Lee J."/>
            <person name="Kim S.W."/>
        </authorList>
    </citation>
    <scope>NUCLEOTIDE SEQUENCE [LARGE SCALE GENOMIC DNA]</scope>
    <source>
        <strain evidence="3">KCTC 43072 / ATSA2</strain>
    </source>
</reference>
<dbReference type="PROSITE" id="PS51186">
    <property type="entry name" value="GNAT"/>
    <property type="match status" value="1"/>
</dbReference>
<dbReference type="AlphaFoldDB" id="A0A4Y6US15"/>
<name>A0A4Y6US15_SACBS</name>
<organism evidence="2 3">
    <name type="scientific">Saccharibacillus brassicae</name>
    <dbReference type="NCBI Taxonomy" id="2583377"/>
    <lineage>
        <taxon>Bacteria</taxon>
        <taxon>Bacillati</taxon>
        <taxon>Bacillota</taxon>
        <taxon>Bacilli</taxon>
        <taxon>Bacillales</taxon>
        <taxon>Paenibacillaceae</taxon>
        <taxon>Saccharibacillus</taxon>
    </lineage>
</organism>
<dbReference type="EMBL" id="CP041217">
    <property type="protein sequence ID" value="QDH20429.1"/>
    <property type="molecule type" value="Genomic_DNA"/>
</dbReference>
<evidence type="ECO:0000259" key="1">
    <source>
        <dbReference type="PROSITE" id="PS51186"/>
    </source>
</evidence>
<dbReference type="Gene3D" id="3.40.630.30">
    <property type="match status" value="1"/>
</dbReference>
<evidence type="ECO:0000313" key="3">
    <source>
        <dbReference type="Proteomes" id="UP000316968"/>
    </source>
</evidence>
<proteinExistence type="predicted"/>
<dbReference type="GO" id="GO:0016747">
    <property type="term" value="F:acyltransferase activity, transferring groups other than amino-acyl groups"/>
    <property type="evidence" value="ECO:0007669"/>
    <property type="project" value="InterPro"/>
</dbReference>
<keyword evidence="3" id="KW-1185">Reference proteome</keyword>
<feature type="domain" description="N-acetyltransferase" evidence="1">
    <location>
        <begin position="15"/>
        <end position="181"/>
    </location>
</feature>
<dbReference type="Pfam" id="PF00583">
    <property type="entry name" value="Acetyltransf_1"/>
    <property type="match status" value="1"/>
</dbReference>
<accession>A0A4Y6US15</accession>
<dbReference type="CDD" id="cd04301">
    <property type="entry name" value="NAT_SF"/>
    <property type="match status" value="1"/>
</dbReference>
<dbReference type="InterPro" id="IPR000182">
    <property type="entry name" value="GNAT_dom"/>
</dbReference>
<evidence type="ECO:0000313" key="2">
    <source>
        <dbReference type="EMBL" id="QDH20429.1"/>
    </source>
</evidence>
<gene>
    <name evidence="2" type="ORF">FFV09_05885</name>
</gene>
<dbReference type="SUPFAM" id="SSF55729">
    <property type="entry name" value="Acyl-CoA N-acyltransferases (Nat)"/>
    <property type="match status" value="1"/>
</dbReference>
<dbReference type="Proteomes" id="UP000316968">
    <property type="component" value="Chromosome"/>
</dbReference>
<keyword evidence="2" id="KW-0808">Transferase</keyword>
<protein>
    <submittedName>
        <fullName evidence="2">GNAT family N-acetyltransferase</fullName>
    </submittedName>
</protein>
<dbReference type="OrthoDB" id="8116556at2"/>
<dbReference type="InterPro" id="IPR016181">
    <property type="entry name" value="Acyl_CoA_acyltransferase"/>
</dbReference>
<dbReference type="RefSeq" id="WP_141446931.1">
    <property type="nucleotide sequence ID" value="NZ_CP041217.1"/>
</dbReference>
<dbReference type="KEGG" id="saca:FFV09_05885"/>
<sequence length="188" mass="21056">MTLKRNEGRPKCPAFIFRKMNPDDADHLGQLDRSEKIEQICRIENGQEIWTPAGHECPTWNEAQLAELRLRYIGELERGGAAIGAYSGGMLAGFGVLGHRPLGSEGDMLQVDLLYVGRPYRRRGIGRRLMELLSREASLRGAKALYISSTESRSAVGFYRSFGSEIAAEPDPELFAREPLDIHLVRKL</sequence>